<reference evidence="1" key="1">
    <citation type="journal article" date="2021" name="Proc. Natl. Acad. Sci. U.S.A.">
        <title>A Catalog of Tens of Thousands of Viruses from Human Metagenomes Reveals Hidden Associations with Chronic Diseases.</title>
        <authorList>
            <person name="Tisza M.J."/>
            <person name="Buck C.B."/>
        </authorList>
    </citation>
    <scope>NUCLEOTIDE SEQUENCE</scope>
    <source>
        <strain evidence="1">CtgaU3</strain>
    </source>
</reference>
<name>A0A8S5UWF9_9CAUD</name>
<proteinExistence type="predicted"/>
<protein>
    <submittedName>
        <fullName evidence="1">Uncharacterized protein</fullName>
    </submittedName>
</protein>
<sequence>MTHIVPCAAHWFAAAAILGAYWVGRLEGRQETTEEKDVPYR</sequence>
<organism evidence="1">
    <name type="scientific">Siphoviridae sp. ctgaU3</name>
    <dbReference type="NCBI Taxonomy" id="2825609"/>
    <lineage>
        <taxon>Viruses</taxon>
        <taxon>Duplodnaviria</taxon>
        <taxon>Heunggongvirae</taxon>
        <taxon>Uroviricota</taxon>
        <taxon>Caudoviricetes</taxon>
    </lineage>
</organism>
<dbReference type="EMBL" id="BK016153">
    <property type="protein sequence ID" value="DAF98694.1"/>
    <property type="molecule type" value="Genomic_DNA"/>
</dbReference>
<evidence type="ECO:0000313" key="1">
    <source>
        <dbReference type="EMBL" id="DAF98694.1"/>
    </source>
</evidence>
<accession>A0A8S5UWF9</accession>